<name>A0A5C4N805_9RHOB</name>
<accession>A0A5C4N805</accession>
<dbReference type="Gene3D" id="2.60.40.1170">
    <property type="entry name" value="Mu homology domain, subdomain B"/>
    <property type="match status" value="1"/>
</dbReference>
<sequence>MIPMPFLPPPVCPIPLRPALVRPALIRLVGAAFLAFAPALALAQASTEMTQGGGSETSITAPTLEPVTVTLQNNSNNPTGSTFVPISAEAPTASLEVGRLYYSSTTNFTTHGVYVGDAQNQFARLAPLGVRGTPASGNFTSLPGITAGQGISVDANYAWFVEARTRGLAAADVRDTGSYLVADLVIRLQVPMTNVVLHFAGLGGIAGKRFSSEFVFDAAQSAGAQSLSRLSGTSNFAVSGTVISNSATSLGADCGNGGACGSVAIVAASGQAITKIVLHHYLRSRDSEAWGNTGVDAFTLSLSGEVADMVPTLTLPDLLWGETYRGLTATCTNAGPNTVRNPTCAVTMSGAGTMTTPVCGAAPGSALAVDAALTCTFDYTAPAYNPNGPASAPVTFTTTTGGLNDRNGGTTTLGNNQRAPASTVTGSPYAPSQPGQTCSATANVLSFAFPGAGGTETGSGYDLISHSPFSFDVNGKPVLMTASGTPTTQTITMSPGALFKPNEEVTLGLPALGASSRGEIVVVTSRIVGRAGSSMTVTVSDAGDEDHDVFTIENAAGGMIARAPTSGSNNADGDLVLSFTMPSEGYVFLRQYVTDYAALYGARRDGGCLRTDLRTVKGRTSAASIEVGQTATFTITVTNTGPSAASNVQLTDLMPPTLTGVTVTAPAETTYNTATGLWTVPRLANGAAATLTLTGTATMAASNTTVTNTTTAAIGDQPDPSTAGDVLSASVLVLQAPMVRATKTVTLLSNQSANCATRPSTPDTGVQAFIPGSCVEYLIGLTNPTGSVARDILMTDVLAAGLTFMGAAATGFDTSDPSYALLVPSSGTACTATTCTIRLDKARLAANSTGQVRIRAVLR</sequence>
<protein>
    <submittedName>
        <fullName evidence="4">DUF11 domain-containing protein</fullName>
    </submittedName>
</protein>
<dbReference type="PANTHER" id="PTHR34819:SF5">
    <property type="entry name" value="CONSERVED REPEAT DOMAIN PROTEIN"/>
    <property type="match status" value="1"/>
</dbReference>
<dbReference type="EMBL" id="VDFU01000002">
    <property type="protein sequence ID" value="TNC52365.1"/>
    <property type="molecule type" value="Genomic_DNA"/>
</dbReference>
<feature type="signal peptide" evidence="2">
    <location>
        <begin position="1"/>
        <end position="43"/>
    </location>
</feature>
<dbReference type="Pfam" id="PF01345">
    <property type="entry name" value="DUF11"/>
    <property type="match status" value="1"/>
</dbReference>
<keyword evidence="2" id="KW-0732">Signal</keyword>
<proteinExistence type="predicted"/>
<organism evidence="4 5">
    <name type="scientific">Rubellimicrobium rubrum</name>
    <dbReference type="NCBI Taxonomy" id="2585369"/>
    <lineage>
        <taxon>Bacteria</taxon>
        <taxon>Pseudomonadati</taxon>
        <taxon>Pseudomonadota</taxon>
        <taxon>Alphaproteobacteria</taxon>
        <taxon>Rhodobacterales</taxon>
        <taxon>Roseobacteraceae</taxon>
        <taxon>Rubellimicrobium</taxon>
    </lineage>
</organism>
<evidence type="ECO:0000259" key="3">
    <source>
        <dbReference type="Pfam" id="PF01345"/>
    </source>
</evidence>
<feature type="chain" id="PRO_5022896862" evidence="2">
    <location>
        <begin position="44"/>
        <end position="859"/>
    </location>
</feature>
<dbReference type="NCBIfam" id="TIGR01451">
    <property type="entry name" value="B_ant_repeat"/>
    <property type="match status" value="1"/>
</dbReference>
<dbReference type="InterPro" id="IPR001434">
    <property type="entry name" value="OmcB-like_DUF11"/>
</dbReference>
<reference evidence="4 5" key="1">
    <citation type="submission" date="2019-06" db="EMBL/GenBank/DDBJ databases">
        <title>YIM 131921 draft genome.</title>
        <authorList>
            <person name="Jiang L."/>
        </authorList>
    </citation>
    <scope>NUCLEOTIDE SEQUENCE [LARGE SCALE GENOMIC DNA]</scope>
    <source>
        <strain evidence="4 5">YIM 131921</strain>
    </source>
</reference>
<feature type="domain" description="DUF11" evidence="3">
    <location>
        <begin position="619"/>
        <end position="731"/>
    </location>
</feature>
<dbReference type="OrthoDB" id="1204817at2"/>
<evidence type="ECO:0000313" key="4">
    <source>
        <dbReference type="EMBL" id="TNC52365.1"/>
    </source>
</evidence>
<comment type="caution">
    <text evidence="4">The sequence shown here is derived from an EMBL/GenBank/DDBJ whole genome shotgun (WGS) entry which is preliminary data.</text>
</comment>
<dbReference type="InterPro" id="IPR047589">
    <property type="entry name" value="DUF11_rpt"/>
</dbReference>
<feature type="compositionally biased region" description="Polar residues" evidence="1">
    <location>
        <begin position="408"/>
        <end position="426"/>
    </location>
</feature>
<evidence type="ECO:0000256" key="2">
    <source>
        <dbReference type="SAM" id="SignalP"/>
    </source>
</evidence>
<dbReference type="InterPro" id="IPR051172">
    <property type="entry name" value="Chlamydia_OmcB"/>
</dbReference>
<dbReference type="Proteomes" id="UP000305887">
    <property type="component" value="Unassembled WGS sequence"/>
</dbReference>
<dbReference type="AlphaFoldDB" id="A0A5C4N805"/>
<dbReference type="PANTHER" id="PTHR34819">
    <property type="entry name" value="LARGE CYSTEINE-RICH PERIPLASMIC PROTEIN OMCB"/>
    <property type="match status" value="1"/>
</dbReference>
<gene>
    <name evidence="4" type="ORF">FHG66_02150</name>
</gene>
<feature type="region of interest" description="Disordered" evidence="1">
    <location>
        <begin position="408"/>
        <end position="435"/>
    </location>
</feature>
<evidence type="ECO:0000256" key="1">
    <source>
        <dbReference type="SAM" id="MobiDB-lite"/>
    </source>
</evidence>
<keyword evidence="5" id="KW-1185">Reference proteome</keyword>
<evidence type="ECO:0000313" key="5">
    <source>
        <dbReference type="Proteomes" id="UP000305887"/>
    </source>
</evidence>